<organism evidence="1 2">
    <name type="scientific">Leptospira harrisiae</name>
    <dbReference type="NCBI Taxonomy" id="2023189"/>
    <lineage>
        <taxon>Bacteria</taxon>
        <taxon>Pseudomonadati</taxon>
        <taxon>Spirochaetota</taxon>
        <taxon>Spirochaetia</taxon>
        <taxon>Leptospirales</taxon>
        <taxon>Leptospiraceae</taxon>
        <taxon>Leptospira</taxon>
    </lineage>
</organism>
<name>A0A2N0AFY0_9LEPT</name>
<gene>
    <name evidence="1" type="ORF">CH364_17675</name>
</gene>
<dbReference type="EMBL" id="NPDX01000007">
    <property type="protein sequence ID" value="PJZ83199.1"/>
    <property type="molecule type" value="Genomic_DNA"/>
</dbReference>
<reference evidence="1 2" key="1">
    <citation type="submission" date="2017-07" db="EMBL/GenBank/DDBJ databases">
        <title>Leptospira spp. isolated from tropical soils.</title>
        <authorList>
            <person name="Thibeaux R."/>
            <person name="Iraola G."/>
            <person name="Ferres I."/>
            <person name="Bierque E."/>
            <person name="Girault D."/>
            <person name="Soupe-Gilbert M.-E."/>
            <person name="Picardeau M."/>
            <person name="Goarant C."/>
        </authorList>
    </citation>
    <scope>NUCLEOTIDE SEQUENCE [LARGE SCALE GENOMIC DNA]</scope>
    <source>
        <strain evidence="1 2">FH2-B-A1</strain>
    </source>
</reference>
<comment type="caution">
    <text evidence="1">The sequence shown here is derived from an EMBL/GenBank/DDBJ whole genome shotgun (WGS) entry which is preliminary data.</text>
</comment>
<dbReference type="Proteomes" id="UP000232145">
    <property type="component" value="Unassembled WGS sequence"/>
</dbReference>
<evidence type="ECO:0000313" key="2">
    <source>
        <dbReference type="Proteomes" id="UP000232145"/>
    </source>
</evidence>
<dbReference type="OrthoDB" id="339882at2"/>
<keyword evidence="2" id="KW-1185">Reference proteome</keyword>
<dbReference type="AlphaFoldDB" id="A0A2N0AFY0"/>
<protein>
    <submittedName>
        <fullName evidence="1">Uncharacterized protein</fullName>
    </submittedName>
</protein>
<sequence>MEDQGFNAEVLEQARELFIRGEFPSEGELQNHPDLLDAFWFCEEAFFASMRQELVENHPFAESWDLAKADLTMGKAALPLPEFLKEYTRNNLILPEKKDSLIVRLTQTGVRVIDSLVESLQIKESFEFAPSMRSASAEVRSGEANSVIFEETTSENQKFYYQIVKENQGEVYLSVKAEGTPAFQQVNLRRDGRFILSSKINLEGSASFSGLVPGSYTIEFVGPGQSKSFDLSILVG</sequence>
<accession>A0A2N0AFY0</accession>
<dbReference type="RefSeq" id="WP_100744120.1">
    <property type="nucleotide sequence ID" value="NZ_NPDW01000002.1"/>
</dbReference>
<evidence type="ECO:0000313" key="1">
    <source>
        <dbReference type="EMBL" id="PJZ83199.1"/>
    </source>
</evidence>
<proteinExistence type="predicted"/>